<dbReference type="OrthoDB" id="539713at2"/>
<protein>
    <submittedName>
        <fullName evidence="1">Uncharacterized protein</fullName>
    </submittedName>
</protein>
<accession>A0A0F5YC16</accession>
<comment type="caution">
    <text evidence="1">The sequence shown here is derived from an EMBL/GenBank/DDBJ whole genome shotgun (WGS) entry which is preliminary data.</text>
</comment>
<proteinExistence type="predicted"/>
<gene>
    <name evidence="1" type="ORF">WN50_20530</name>
</gene>
<dbReference type="Proteomes" id="UP000033607">
    <property type="component" value="Unassembled WGS sequence"/>
</dbReference>
<dbReference type="RefSeq" id="WP_046280449.1">
    <property type="nucleotide sequence ID" value="NZ_LATL02000283.1"/>
</dbReference>
<reference evidence="1 2" key="1">
    <citation type="submission" date="2015-06" db="EMBL/GenBank/DDBJ databases">
        <title>Draft genome assembly of filamentous brackish cyanobacterium Limnoraphis robusta strain CS-951.</title>
        <authorList>
            <person name="Willis A."/>
            <person name="Parks M."/>
            <person name="Burford M.A."/>
        </authorList>
    </citation>
    <scope>NUCLEOTIDE SEQUENCE [LARGE SCALE GENOMIC DNA]</scope>
    <source>
        <strain evidence="1 2">CS-951</strain>
    </source>
</reference>
<dbReference type="AlphaFoldDB" id="A0A0F5YC16"/>
<organism evidence="1 2">
    <name type="scientific">Limnoraphis robusta CS-951</name>
    <dbReference type="NCBI Taxonomy" id="1637645"/>
    <lineage>
        <taxon>Bacteria</taxon>
        <taxon>Bacillati</taxon>
        <taxon>Cyanobacteriota</taxon>
        <taxon>Cyanophyceae</taxon>
        <taxon>Oscillatoriophycideae</taxon>
        <taxon>Oscillatoriales</taxon>
        <taxon>Sirenicapillariaceae</taxon>
        <taxon>Limnoraphis</taxon>
    </lineage>
</organism>
<name>A0A0F5YC16_9CYAN</name>
<evidence type="ECO:0000313" key="2">
    <source>
        <dbReference type="Proteomes" id="UP000033607"/>
    </source>
</evidence>
<dbReference type="PATRIC" id="fig|1637645.4.peg.5607"/>
<dbReference type="EMBL" id="LATL02000283">
    <property type="protein sequence ID" value="KKD36298.1"/>
    <property type="molecule type" value="Genomic_DNA"/>
</dbReference>
<sequence length="465" mass="54805">MATVSKYWKLVKLESSGQRKISEIASAKSFFQSVFPEWATRTDISDVEIQQKLTQWYREPETLPHPNLNSINAQLCLLCYISWQIEQVCLNLEAKYRDEYGVSCSDLLPLVLDEAGEINRKNTAYQSLARQILESFDPQQSSLATWTNRRVKFHPELNAFLLERGIYMISNWAILNDTRPKQLERILSEVYQLTSLEVQRSSHILSSYHSVYRCQRLQQRQTGFKRRCQPPTSEQYEQMADFLKTQLNLSISAKIVDQKLEEIATQLRDYRIYVRGGKFPIKPRELDEKIDQLIDIEFTEKDDYQEEFLDQYRQQFMACLDATILQVTEQRCKQFKRKSLEKSEQFLKALSLFHCRGDSMGEIAKKLGLKAQYQVTRLLNLKEFRADVRQQLLIQLRDRILEFAKNYTDTQRLKNLDKKVEEALDEQINQIIQEAESESHNSQDNYTKSLFSQRLCKQLDCQFNC</sequence>
<evidence type="ECO:0000313" key="1">
    <source>
        <dbReference type="EMBL" id="KKD36298.1"/>
    </source>
</evidence>